<dbReference type="EMBL" id="JAYKXP010000111">
    <property type="protein sequence ID" value="KAK7025589.1"/>
    <property type="molecule type" value="Genomic_DNA"/>
</dbReference>
<evidence type="ECO:0000313" key="3">
    <source>
        <dbReference type="EMBL" id="KAK7025589.1"/>
    </source>
</evidence>
<proteinExistence type="predicted"/>
<gene>
    <name evidence="3" type="ORF">VNI00_015882</name>
</gene>
<protein>
    <recommendedName>
        <fullName evidence="2">CxC2-like cysteine cluster KDZ transposase-associated domain-containing protein</fullName>
    </recommendedName>
</protein>
<accession>A0AAW0BGN3</accession>
<dbReference type="PANTHER" id="PTHR33096:SF1">
    <property type="entry name" value="CXC1-LIKE CYSTEINE CLUSTER ASSOCIATED WITH KDZ TRANSPOSASES DOMAIN-CONTAINING PROTEIN"/>
    <property type="match status" value="1"/>
</dbReference>
<feature type="region of interest" description="Disordered" evidence="1">
    <location>
        <begin position="1"/>
        <end position="25"/>
    </location>
</feature>
<evidence type="ECO:0000259" key="2">
    <source>
        <dbReference type="Pfam" id="PF18803"/>
    </source>
</evidence>
<keyword evidence="4" id="KW-1185">Reference proteome</keyword>
<dbReference type="Pfam" id="PF18758">
    <property type="entry name" value="KDZ"/>
    <property type="match status" value="1"/>
</dbReference>
<dbReference type="CDD" id="cd19757">
    <property type="entry name" value="Bbox1"/>
    <property type="match status" value="1"/>
</dbReference>
<dbReference type="Proteomes" id="UP001383192">
    <property type="component" value="Unassembled WGS sequence"/>
</dbReference>
<feature type="domain" description="CxC2-like cysteine cluster KDZ transposase-associated" evidence="2">
    <location>
        <begin position="189"/>
        <end position="295"/>
    </location>
</feature>
<dbReference type="InterPro" id="IPR041457">
    <property type="entry name" value="CxC2_KDZ-assoc"/>
</dbReference>
<evidence type="ECO:0000256" key="1">
    <source>
        <dbReference type="SAM" id="MobiDB-lite"/>
    </source>
</evidence>
<name>A0AAW0BGN3_9AGAR</name>
<dbReference type="Pfam" id="PF18803">
    <property type="entry name" value="CxC2"/>
    <property type="match status" value="1"/>
</dbReference>
<comment type="caution">
    <text evidence="3">The sequence shown here is derived from an EMBL/GenBank/DDBJ whole genome shotgun (WGS) entry which is preliminary data.</text>
</comment>
<dbReference type="InterPro" id="IPR040521">
    <property type="entry name" value="KDZ"/>
</dbReference>
<evidence type="ECO:0000313" key="4">
    <source>
        <dbReference type="Proteomes" id="UP001383192"/>
    </source>
</evidence>
<organism evidence="3 4">
    <name type="scientific">Paramarasmius palmivorus</name>
    <dbReference type="NCBI Taxonomy" id="297713"/>
    <lineage>
        <taxon>Eukaryota</taxon>
        <taxon>Fungi</taxon>
        <taxon>Dikarya</taxon>
        <taxon>Basidiomycota</taxon>
        <taxon>Agaricomycotina</taxon>
        <taxon>Agaricomycetes</taxon>
        <taxon>Agaricomycetidae</taxon>
        <taxon>Agaricales</taxon>
        <taxon>Marasmiineae</taxon>
        <taxon>Marasmiaceae</taxon>
        <taxon>Paramarasmius</taxon>
    </lineage>
</organism>
<sequence>MSKKRRGGNPFKSRSHTTTNHVAIEQQQTYVASTHRIRKVNVTVTSDPKLESPPHETPYISSLEDVQFTPLDNSIPVSDSGKPTAELGGLKVEAKKKAKRYEDSDAPLLSWKEHYRDHYLDAMMVVEGRGRFFTDTCCRCGENQPRYRCKDCFGLRMYCRSCVVLNHLTQPLHVIEEWTSRSFFQGTSLRELGLQIQLGHAKGQNCERPITPDKQFAVMSWNGIHLVDLQFCGCENAPERYVQLLEIGWFPTSFKEPQSAATFELLRNFQITNEQGKLPATDFYRSLEQIVDGTGLVKLPDRLAQFMLVVRQWRNLRMGKRCGRAHDPSGLSGTTEGSGAVPCRACPQPGRNLPEGWELAPPGQAWLYNLLLNEDANFKQKARARANDARDAILSPGWAFVVDHKPYLDEIVKRAKDPDEISHCVSFSAIWAANSKKSKGLRATGIGCVSCTRHELFRPNGIGDLQKGERYVNMDYIFLSTLRGSSIRHIVISYDIACQWMINFFLRMNKMPEWLQLSPGRKVTFKVPKFHLPAHKETCHAKFALNYTEGVGKADGEGQEREWSGNNETASSLSMMSTGARWETQDAHCNHWNHRKMINLENSLLKKLVGAITEIVVHQRSFNAFHEALTVDHSALLEVWLAEVEAWERDDLKLKHVKKALAEEDFATELTGNAQGLNRNSMLIEALDIEEAQRNLILYFKNNNRTLIQQTANQKRQTTLLLRIRSFRKEQAKHFPAIRPVLEALDATEKVSPQHMVVHLSSSETLTPTIQSLLRTPELVSIEIRLREAQGSDALIKLQGHLRARSLVSMYRDRTVKSQSQYTRHRALEEQLQHRIEAACSTYRVARAALLRLQGPGDWMKVYQELKDKDVRAINERILCEQEKEQFRQDLLRAGVSESDLAGYLNGVVAVTTKPLRGESKRITPSWIWYKTLPDGSTDSASSTEIEASLRVEWCKARARARRSREELLLVDEEMRRALAFCQWQAHWWLTQINRRKDVSPWLSEGLAAYATEHAFTERCREQAWTRKWQAVRIRAREVLESLRGSGGDTELGKLAELVVELDLEDDNETNVPVDIHMDMEVDYPK</sequence>
<dbReference type="AlphaFoldDB" id="A0AAW0BGN3"/>
<dbReference type="PANTHER" id="PTHR33096">
    <property type="entry name" value="CXC2 DOMAIN-CONTAINING PROTEIN"/>
    <property type="match status" value="1"/>
</dbReference>
<reference evidence="3 4" key="1">
    <citation type="submission" date="2024-01" db="EMBL/GenBank/DDBJ databases">
        <title>A draft genome for a cacao thread blight-causing isolate of Paramarasmius palmivorus.</title>
        <authorList>
            <person name="Baruah I.K."/>
            <person name="Bukari Y."/>
            <person name="Amoako-Attah I."/>
            <person name="Meinhardt L.W."/>
            <person name="Bailey B.A."/>
            <person name="Cohen S.P."/>
        </authorList>
    </citation>
    <scope>NUCLEOTIDE SEQUENCE [LARGE SCALE GENOMIC DNA]</scope>
    <source>
        <strain evidence="3 4">GH-12</strain>
    </source>
</reference>
<feature type="compositionally biased region" description="Polar residues" evidence="1">
    <location>
        <begin position="16"/>
        <end position="25"/>
    </location>
</feature>